<keyword evidence="4" id="KW-0808">Transferase</keyword>
<dbReference type="Gene3D" id="3.40.50.150">
    <property type="entry name" value="Vaccinia Virus protein VP39"/>
    <property type="match status" value="2"/>
</dbReference>
<reference evidence="8 9" key="1">
    <citation type="submission" date="2020-01" db="EMBL/GenBank/DDBJ databases">
        <title>Genome sequence of a 1,3-propanediol producer, Clostridium butyricum S3.</title>
        <authorList>
            <person name="Zhou J."/>
        </authorList>
    </citation>
    <scope>NUCLEOTIDE SEQUENCE [LARGE SCALE GENOMIC DNA]</scope>
    <source>
        <strain evidence="8 9">S3</strain>
    </source>
</reference>
<evidence type="ECO:0000256" key="5">
    <source>
        <dbReference type="ARBA" id="ARBA00022691"/>
    </source>
</evidence>
<accession>A0A6L9EN53</accession>
<sequence length="439" mass="51538">MSSKNFKLVNYNHVYGSIMHFNKNKNTYIHGWYPFVEGYSQDFIKSIVSEYKDINNCLPKLCLEPFAGSGTTPLELQKLKIECKSFEVSPFMYNLATAKMITSYTTKSFNKFYNQIENNLTNSPNNIKDLVNLNASKRIVEKDGLDKWNFDRVVMDGILDIKYAINTLNNKKYSRLFTIALSSILLDVSNVYRNGKCISYKKKWKEQHITRKEVHQRYLKKLKEVYLPDIKIIEKHKRSTGSLMSNSTNCYLGDVRENLDSNVENNSIDLIITSPPYLNSRDYTDTYMIELRVLDYLKTDEDVRKLRKHTIRSHVQVKWDKSKLLNIKQLDDTITLLKQYENKFWNKSLINMIQGYFEDMDLLFNMLYKKMKKNGLIYFNVANSAYYNVEIKTDEIIACISKQNGFKVKEIREARLLNSSSQQKNKIGHLRESVIVIQK</sequence>
<dbReference type="GO" id="GO:0009307">
    <property type="term" value="P:DNA restriction-modification system"/>
    <property type="evidence" value="ECO:0007669"/>
    <property type="project" value="UniProtKB-KW"/>
</dbReference>
<dbReference type="InterPro" id="IPR017985">
    <property type="entry name" value="MeTrfase_CN4_CS"/>
</dbReference>
<comment type="catalytic activity">
    <reaction evidence="7">
        <text>a 2'-deoxycytidine in DNA + S-adenosyl-L-methionine = an N(4)-methyl-2'-deoxycytidine in DNA + S-adenosyl-L-homocysteine + H(+)</text>
        <dbReference type="Rhea" id="RHEA:16857"/>
        <dbReference type="Rhea" id="RHEA-COMP:11369"/>
        <dbReference type="Rhea" id="RHEA-COMP:13674"/>
        <dbReference type="ChEBI" id="CHEBI:15378"/>
        <dbReference type="ChEBI" id="CHEBI:57856"/>
        <dbReference type="ChEBI" id="CHEBI:59789"/>
        <dbReference type="ChEBI" id="CHEBI:85452"/>
        <dbReference type="ChEBI" id="CHEBI:137933"/>
        <dbReference type="EC" id="2.1.1.113"/>
    </reaction>
</comment>
<dbReference type="GO" id="GO:0003677">
    <property type="term" value="F:DNA binding"/>
    <property type="evidence" value="ECO:0007669"/>
    <property type="project" value="InterPro"/>
</dbReference>
<evidence type="ECO:0000256" key="2">
    <source>
        <dbReference type="ARBA" id="ARBA00012185"/>
    </source>
</evidence>
<keyword evidence="5" id="KW-0949">S-adenosyl-L-methionine</keyword>
<name>A0A6L9EN53_CLOBU</name>
<comment type="caution">
    <text evidence="8">The sequence shown here is derived from an EMBL/GenBank/DDBJ whole genome shotgun (WGS) entry which is preliminary data.</text>
</comment>
<comment type="similarity">
    <text evidence="1">Belongs to the N(4)/N(6)-methyltransferase family. N(4) subfamily.</text>
</comment>
<gene>
    <name evidence="8" type="ORF">GND98_009310</name>
</gene>
<evidence type="ECO:0000313" key="8">
    <source>
        <dbReference type="EMBL" id="NAS18063.1"/>
    </source>
</evidence>
<dbReference type="GO" id="GO:0032259">
    <property type="term" value="P:methylation"/>
    <property type="evidence" value="ECO:0007669"/>
    <property type="project" value="UniProtKB-KW"/>
</dbReference>
<protein>
    <recommendedName>
        <fullName evidence="2">site-specific DNA-methyltransferase (cytosine-N(4)-specific)</fullName>
        <ecNumber evidence="2">2.1.1.113</ecNumber>
    </recommendedName>
</protein>
<dbReference type="PROSITE" id="PS00093">
    <property type="entry name" value="N4_MTASE"/>
    <property type="match status" value="1"/>
</dbReference>
<dbReference type="GO" id="GO:0015667">
    <property type="term" value="F:site-specific DNA-methyltransferase (cytosine-N4-specific) activity"/>
    <property type="evidence" value="ECO:0007669"/>
    <property type="project" value="UniProtKB-EC"/>
</dbReference>
<organism evidence="8 9">
    <name type="scientific">Clostridium butyricum</name>
    <dbReference type="NCBI Taxonomy" id="1492"/>
    <lineage>
        <taxon>Bacteria</taxon>
        <taxon>Bacillati</taxon>
        <taxon>Bacillota</taxon>
        <taxon>Clostridia</taxon>
        <taxon>Eubacteriales</taxon>
        <taxon>Clostridiaceae</taxon>
        <taxon>Clostridium</taxon>
    </lineage>
</organism>
<keyword evidence="3" id="KW-0489">Methyltransferase</keyword>
<dbReference type="RefSeq" id="WP_156212052.1">
    <property type="nucleotide sequence ID" value="NZ_JBFNYG010000016.1"/>
</dbReference>
<keyword evidence="6" id="KW-0680">Restriction system</keyword>
<evidence type="ECO:0000313" key="9">
    <source>
        <dbReference type="Proteomes" id="UP000474042"/>
    </source>
</evidence>
<dbReference type="EC" id="2.1.1.113" evidence="2"/>
<dbReference type="Proteomes" id="UP000474042">
    <property type="component" value="Unassembled WGS sequence"/>
</dbReference>
<evidence type="ECO:0000256" key="4">
    <source>
        <dbReference type="ARBA" id="ARBA00022679"/>
    </source>
</evidence>
<dbReference type="SUPFAM" id="SSF53335">
    <property type="entry name" value="S-adenosyl-L-methionine-dependent methyltransferases"/>
    <property type="match status" value="2"/>
</dbReference>
<evidence type="ECO:0000256" key="1">
    <source>
        <dbReference type="ARBA" id="ARBA00010203"/>
    </source>
</evidence>
<evidence type="ECO:0000256" key="6">
    <source>
        <dbReference type="ARBA" id="ARBA00022747"/>
    </source>
</evidence>
<proteinExistence type="inferred from homology"/>
<dbReference type="EMBL" id="WOFV02000024">
    <property type="protein sequence ID" value="NAS18063.1"/>
    <property type="molecule type" value="Genomic_DNA"/>
</dbReference>
<evidence type="ECO:0000256" key="3">
    <source>
        <dbReference type="ARBA" id="ARBA00022603"/>
    </source>
</evidence>
<evidence type="ECO:0000256" key="7">
    <source>
        <dbReference type="ARBA" id="ARBA00049120"/>
    </source>
</evidence>
<dbReference type="InterPro" id="IPR029063">
    <property type="entry name" value="SAM-dependent_MTases_sf"/>
</dbReference>
<dbReference type="AlphaFoldDB" id="A0A6L9EN53"/>